<protein>
    <recommendedName>
        <fullName evidence="1">Thioredoxin domain-containing protein</fullName>
    </recommendedName>
</protein>
<dbReference type="Gene3D" id="3.40.30.10">
    <property type="entry name" value="Glutaredoxin"/>
    <property type="match status" value="1"/>
</dbReference>
<dbReference type="PATRIC" id="fig|119224.3.peg.639"/>
<dbReference type="Proteomes" id="UP000049578">
    <property type="component" value="Unassembled WGS sequence"/>
</dbReference>
<feature type="domain" description="Thioredoxin" evidence="1">
    <location>
        <begin position="1"/>
        <end position="114"/>
    </location>
</feature>
<dbReference type="STRING" id="119224.AKK44_05490"/>
<dbReference type="SUPFAM" id="SSF52833">
    <property type="entry name" value="Thioredoxin-like"/>
    <property type="match status" value="1"/>
</dbReference>
<evidence type="ECO:0000259" key="1">
    <source>
        <dbReference type="PROSITE" id="PS51352"/>
    </source>
</evidence>
<accession>A0A0P6SJ51</accession>
<dbReference type="InterPro" id="IPR046698">
    <property type="entry name" value="PedC-like"/>
</dbReference>
<dbReference type="InterPro" id="IPR036249">
    <property type="entry name" value="Thioredoxin-like_sf"/>
</dbReference>
<reference evidence="2 3" key="1">
    <citation type="submission" date="2015-08" db="EMBL/GenBank/DDBJ databases">
        <title>Genome sequence of Streptococcus phocae subsp. phocae ATCC 51973T isolated from liver specimen obtained from seal.</title>
        <authorList>
            <person name="Avendano-Herrera R."/>
        </authorList>
    </citation>
    <scope>NUCLEOTIDE SEQUENCE [LARGE SCALE GENOMIC DNA]</scope>
    <source>
        <strain evidence="2 3">ATCC 51973</strain>
    </source>
</reference>
<keyword evidence="3" id="KW-1185">Reference proteome</keyword>
<dbReference type="CDD" id="cd02947">
    <property type="entry name" value="TRX_family"/>
    <property type="match status" value="1"/>
</dbReference>
<dbReference type="AlphaFoldDB" id="A0A0P6SJ51"/>
<dbReference type="RefSeq" id="WP_054278853.1">
    <property type="nucleotide sequence ID" value="NZ_LHQM01000021.1"/>
</dbReference>
<dbReference type="InterPro" id="IPR013766">
    <property type="entry name" value="Thioredoxin_domain"/>
</dbReference>
<gene>
    <name evidence="2" type="ORF">AKK44_05490</name>
</gene>
<proteinExistence type="predicted"/>
<evidence type="ECO:0000313" key="2">
    <source>
        <dbReference type="EMBL" id="KPJ22264.1"/>
    </source>
</evidence>
<dbReference type="EMBL" id="LHQM01000021">
    <property type="protein sequence ID" value="KPJ22264.1"/>
    <property type="molecule type" value="Genomic_DNA"/>
</dbReference>
<name>A0A0P6SJ51_9STRE</name>
<dbReference type="PROSITE" id="PS51352">
    <property type="entry name" value="THIOREDOXIN_2"/>
    <property type="match status" value="1"/>
</dbReference>
<sequence length="114" mass="12838">MTFDESVAQFQEVAMPELIQKIEANEELAVFIGRATCPYCRRFAPKLAKVATEHQKSILFVNSENPDELEDIQAFRNEHGLKTVPALLVIKNQQVKAVCDSSLSEDAILDFLNQ</sequence>
<evidence type="ECO:0000313" key="3">
    <source>
        <dbReference type="Proteomes" id="UP000049578"/>
    </source>
</evidence>
<organism evidence="2 3">
    <name type="scientific">Streptococcus phocae</name>
    <dbReference type="NCBI Taxonomy" id="119224"/>
    <lineage>
        <taxon>Bacteria</taxon>
        <taxon>Bacillati</taxon>
        <taxon>Bacillota</taxon>
        <taxon>Bacilli</taxon>
        <taxon>Lactobacillales</taxon>
        <taxon>Streptococcaceae</taxon>
        <taxon>Streptococcus</taxon>
    </lineage>
</organism>
<comment type="caution">
    <text evidence="2">The sequence shown here is derived from an EMBL/GenBank/DDBJ whole genome shotgun (WGS) entry which is preliminary data.</text>
</comment>
<dbReference type="Pfam" id="PF20207">
    <property type="entry name" value="DUF6568"/>
    <property type="match status" value="1"/>
</dbReference>